<evidence type="ECO:0000256" key="1">
    <source>
        <dbReference type="SAM" id="SignalP"/>
    </source>
</evidence>
<protein>
    <recommendedName>
        <fullName evidence="4">Lipoprotein</fullName>
    </recommendedName>
</protein>
<proteinExistence type="predicted"/>
<name>A0A1G7SCT1_9BURK</name>
<dbReference type="RefSeq" id="WP_175772126.1">
    <property type="nucleotide sequence ID" value="NZ_CADERL010000002.1"/>
</dbReference>
<keyword evidence="1" id="KW-0732">Signal</keyword>
<evidence type="ECO:0008006" key="4">
    <source>
        <dbReference type="Google" id="ProtNLM"/>
    </source>
</evidence>
<dbReference type="Proteomes" id="UP000199706">
    <property type="component" value="Unassembled WGS sequence"/>
</dbReference>
<feature type="chain" id="PRO_5011437994" description="Lipoprotein" evidence="1">
    <location>
        <begin position="22"/>
        <end position="53"/>
    </location>
</feature>
<sequence length="53" mass="5762">MKNQKRIWMLIALSLITALSACILVPAGGDHHGGDYHGGDYHGGGDYQAHDHY</sequence>
<organism evidence="2 3">
    <name type="scientific">Paraburkholderia phenazinium</name>
    <dbReference type="NCBI Taxonomy" id="60549"/>
    <lineage>
        <taxon>Bacteria</taxon>
        <taxon>Pseudomonadati</taxon>
        <taxon>Pseudomonadota</taxon>
        <taxon>Betaproteobacteria</taxon>
        <taxon>Burkholderiales</taxon>
        <taxon>Burkholderiaceae</taxon>
        <taxon>Paraburkholderia</taxon>
    </lineage>
</organism>
<reference evidence="2 3" key="1">
    <citation type="submission" date="2016-10" db="EMBL/GenBank/DDBJ databases">
        <authorList>
            <person name="de Groot N.N."/>
        </authorList>
    </citation>
    <scope>NUCLEOTIDE SEQUENCE [LARGE SCALE GENOMIC DNA]</scope>
    <source>
        <strain evidence="2 3">LMG 2247</strain>
    </source>
</reference>
<dbReference type="EMBL" id="FNCJ01000002">
    <property type="protein sequence ID" value="SDG20781.1"/>
    <property type="molecule type" value="Genomic_DNA"/>
</dbReference>
<evidence type="ECO:0000313" key="3">
    <source>
        <dbReference type="Proteomes" id="UP000199706"/>
    </source>
</evidence>
<accession>A0A1G7SCT1</accession>
<gene>
    <name evidence="2" type="ORF">SAMN05216466_102471</name>
</gene>
<feature type="signal peptide" evidence="1">
    <location>
        <begin position="1"/>
        <end position="21"/>
    </location>
</feature>
<evidence type="ECO:0000313" key="2">
    <source>
        <dbReference type="EMBL" id="SDG20781.1"/>
    </source>
</evidence>
<dbReference type="AlphaFoldDB" id="A0A1G7SCT1"/>
<dbReference type="PROSITE" id="PS51257">
    <property type="entry name" value="PROKAR_LIPOPROTEIN"/>
    <property type="match status" value="1"/>
</dbReference>